<dbReference type="RefSeq" id="WP_281248800.1">
    <property type="nucleotide sequence ID" value="NZ_FOZX01000011.1"/>
</dbReference>
<dbReference type="PANTHER" id="PTHR36700">
    <property type="entry name" value="CRISPR SYSTEM CMR SUBUNIT CMR4"/>
    <property type="match status" value="1"/>
</dbReference>
<sequence length="300" mass="32077">MERRLLVLFAETPVHAGGSVSTGVVDLPIQREASTRLPVVWGQSLKGAIRDAARDAGWEIQDKGQKVFGSRPPGQGPGEADGDLVKGDVSFGDAQLLLFPAPTMTNTYAWVTSRQLVSRLNRKVELVAPGLEPRRLPSPGSRGFAPAGWESQQAIGPYVVTLSEDSAIAGLGTELASLCCPSSNAFQYTRDKLAKDLLYVGDDVMGHLAETGTDVSARVQLDYGTDKQPGSKTVNNLFYSENLPAESVLVSVLTGTKEALDAVSDLLDGQPMQLGGNETIGKGMFWCRVHDAHSLREARA</sequence>
<dbReference type="STRING" id="95161.SAMN05660874_04995"/>
<dbReference type="NCBIfam" id="TIGR02580">
    <property type="entry name" value="cas_RAMP_Cmr4"/>
    <property type="match status" value="1"/>
</dbReference>
<dbReference type="InterPro" id="IPR013410">
    <property type="entry name" value="CRISPR-assoc_RAMP_Cmr4"/>
</dbReference>
<accession>A0A1I6UJY1</accession>
<dbReference type="InterPro" id="IPR005537">
    <property type="entry name" value="RAMP_III_fam"/>
</dbReference>
<evidence type="ECO:0000256" key="2">
    <source>
        <dbReference type="ARBA" id="ARBA00093789"/>
    </source>
</evidence>
<reference evidence="6" key="1">
    <citation type="submission" date="2016-10" db="EMBL/GenBank/DDBJ databases">
        <authorList>
            <person name="Varghese N."/>
            <person name="Submissions S."/>
        </authorList>
    </citation>
    <scope>NUCLEOTIDE SEQUENCE [LARGE SCALE GENOMIC DNA]</scope>
    <source>
        <strain evidence="6">DSM 44771</strain>
    </source>
</reference>
<gene>
    <name evidence="5" type="ORF">SAMN05660874_04995</name>
</gene>
<keyword evidence="6" id="KW-1185">Reference proteome</keyword>
<feature type="domain" description="CRISPR type III-associated protein" evidence="4">
    <location>
        <begin position="10"/>
        <end position="284"/>
    </location>
</feature>
<comment type="subunit">
    <text evidence="2">Part of the Csm effector complex that includes Cas10, Csm2, Csm3, Csm4 and Csm5.</text>
</comment>
<dbReference type="PANTHER" id="PTHR36700:SF1">
    <property type="entry name" value="CRISPR SYSTEM CMR SUBUNIT CMR4"/>
    <property type="match status" value="1"/>
</dbReference>
<evidence type="ECO:0000313" key="5">
    <source>
        <dbReference type="EMBL" id="SFT01765.1"/>
    </source>
</evidence>
<evidence type="ECO:0000256" key="1">
    <source>
        <dbReference type="ARBA" id="ARBA00023118"/>
    </source>
</evidence>
<protein>
    <submittedName>
        <fullName evidence="5">CRISPR-associated protein Cmr4</fullName>
    </submittedName>
</protein>
<dbReference type="AlphaFoldDB" id="A0A1I6UJY1"/>
<evidence type="ECO:0000313" key="6">
    <source>
        <dbReference type="Proteomes" id="UP000198852"/>
    </source>
</evidence>
<proteinExistence type="predicted"/>
<dbReference type="GO" id="GO:0051607">
    <property type="term" value="P:defense response to virus"/>
    <property type="evidence" value="ECO:0007669"/>
    <property type="project" value="UniProtKB-KW"/>
</dbReference>
<evidence type="ECO:0000256" key="3">
    <source>
        <dbReference type="SAM" id="MobiDB-lite"/>
    </source>
</evidence>
<name>A0A1I6UJY1_9PSEU</name>
<evidence type="ECO:0000259" key="4">
    <source>
        <dbReference type="Pfam" id="PF03787"/>
    </source>
</evidence>
<keyword evidence="1" id="KW-0051">Antiviral defense</keyword>
<dbReference type="Pfam" id="PF03787">
    <property type="entry name" value="RAMPs"/>
    <property type="match status" value="1"/>
</dbReference>
<feature type="region of interest" description="Disordered" evidence="3">
    <location>
        <begin position="64"/>
        <end position="83"/>
    </location>
</feature>
<dbReference type="Proteomes" id="UP000198852">
    <property type="component" value="Unassembled WGS sequence"/>
</dbReference>
<organism evidence="5 6">
    <name type="scientific">Saccharopolyspora flava</name>
    <dbReference type="NCBI Taxonomy" id="95161"/>
    <lineage>
        <taxon>Bacteria</taxon>
        <taxon>Bacillati</taxon>
        <taxon>Actinomycetota</taxon>
        <taxon>Actinomycetes</taxon>
        <taxon>Pseudonocardiales</taxon>
        <taxon>Pseudonocardiaceae</taxon>
        <taxon>Saccharopolyspora</taxon>
    </lineage>
</organism>
<dbReference type="EMBL" id="FOZX01000011">
    <property type="protein sequence ID" value="SFT01765.1"/>
    <property type="molecule type" value="Genomic_DNA"/>
</dbReference>